<dbReference type="Proteomes" id="UP000226079">
    <property type="component" value="Unassembled WGS sequence"/>
</dbReference>
<feature type="domain" description="Carboxylesterase type B" evidence="4">
    <location>
        <begin position="6"/>
        <end position="506"/>
    </location>
</feature>
<protein>
    <recommendedName>
        <fullName evidence="3">Carboxylic ester hydrolase</fullName>
        <ecNumber evidence="3">3.1.1.-</ecNumber>
    </recommendedName>
</protein>
<dbReference type="Gene3D" id="3.40.50.1820">
    <property type="entry name" value="alpha/beta hydrolase"/>
    <property type="match status" value="1"/>
</dbReference>
<evidence type="ECO:0000313" key="6">
    <source>
        <dbReference type="Proteomes" id="UP000226079"/>
    </source>
</evidence>
<dbReference type="GO" id="GO:0016787">
    <property type="term" value="F:hydrolase activity"/>
    <property type="evidence" value="ECO:0007669"/>
    <property type="project" value="UniProtKB-KW"/>
</dbReference>
<dbReference type="EC" id="3.1.1.-" evidence="3"/>
<accession>A0A2A9CU99</accession>
<evidence type="ECO:0000259" key="4">
    <source>
        <dbReference type="Pfam" id="PF00135"/>
    </source>
</evidence>
<dbReference type="Pfam" id="PF00135">
    <property type="entry name" value="COesterase"/>
    <property type="match status" value="1"/>
</dbReference>
<reference evidence="5 6" key="1">
    <citation type="submission" date="2017-10" db="EMBL/GenBank/DDBJ databases">
        <title>Sequencing the genomes of 1000 actinobacteria strains.</title>
        <authorList>
            <person name="Klenk H.-P."/>
        </authorList>
    </citation>
    <scope>NUCLEOTIDE SEQUENCE [LARGE SCALE GENOMIC DNA]</scope>
    <source>
        <strain evidence="5 6">DSM 15597</strain>
    </source>
</reference>
<sequence length="527" mass="56594">MAEYVTINTTAGAIRGLDTCGVARYLAVPYGESTAGAGRFRLPQPKRPWTGVRDVLEFGPIAPQADFRIGGSERGDRMIASLNPRGGGPIEAGPISEDCLSLNVWTPSPKLNSEPVPVMVWLHGGAYMTGSGSETAFHADLLVERENVILVAVTHRLGLLGFCPWEDFDAEGFTGAGVAGMVDIVLALEWVRDNIAAFGGDPDNVTVFGQSGGGAKTANLLAMPRARGLFHKIIMQSPSSPALPLKEDHSRLAELMAAELGINSGNLGRLAEIPLAELLRVQRIVEAKVDPGRVLFSRGRPQLRIGPYRDGVHIVEDFYSPEIQPWAAQIPAIVGSAAHEYSMKLCSRDDYPDATDELVIEQLTAEFGDATAELVADYANRHSEPPRLRWARLCADISFRGVAFRTADQLAGCGAPVYGYVFNQPTGILGGMLGSCHSLDLAYTFGTVDRIPMTGRGGGRHRVSEHVMDAWARFARTGDPNGGELPHWPTWQPDAAELLLMQPHPAVVSAAEYAPVATEAGSSAIVR</sequence>
<dbReference type="AlphaFoldDB" id="A0A2A9CU99"/>
<dbReference type="InterPro" id="IPR050309">
    <property type="entry name" value="Type-B_Carboxylest/Lipase"/>
</dbReference>
<dbReference type="SUPFAM" id="SSF53474">
    <property type="entry name" value="alpha/beta-Hydrolases"/>
    <property type="match status" value="1"/>
</dbReference>
<dbReference type="RefSeq" id="WP_098461385.1">
    <property type="nucleotide sequence ID" value="NZ_PDJC01000001.1"/>
</dbReference>
<comment type="similarity">
    <text evidence="1 3">Belongs to the type-B carboxylesterase/lipase family.</text>
</comment>
<dbReference type="PROSITE" id="PS00122">
    <property type="entry name" value="CARBOXYLESTERASE_B_1"/>
    <property type="match status" value="1"/>
</dbReference>
<name>A0A2A9CU99_9ACTN</name>
<dbReference type="InterPro" id="IPR002018">
    <property type="entry name" value="CarbesteraseB"/>
</dbReference>
<evidence type="ECO:0000256" key="1">
    <source>
        <dbReference type="ARBA" id="ARBA00005964"/>
    </source>
</evidence>
<keyword evidence="6" id="KW-1185">Reference proteome</keyword>
<comment type="caution">
    <text evidence="5">The sequence shown here is derived from an EMBL/GenBank/DDBJ whole genome shotgun (WGS) entry which is preliminary data.</text>
</comment>
<dbReference type="InterPro" id="IPR019826">
    <property type="entry name" value="Carboxylesterase_B_AS"/>
</dbReference>
<dbReference type="InterPro" id="IPR029058">
    <property type="entry name" value="AB_hydrolase_fold"/>
</dbReference>
<proteinExistence type="inferred from homology"/>
<dbReference type="OrthoDB" id="3199405at2"/>
<evidence type="ECO:0000313" key="5">
    <source>
        <dbReference type="EMBL" id="PFG17994.1"/>
    </source>
</evidence>
<gene>
    <name evidence="5" type="ORF">ATK74_2574</name>
</gene>
<evidence type="ECO:0000256" key="2">
    <source>
        <dbReference type="ARBA" id="ARBA00022801"/>
    </source>
</evidence>
<evidence type="ECO:0000256" key="3">
    <source>
        <dbReference type="RuleBase" id="RU361235"/>
    </source>
</evidence>
<organism evidence="5 6">
    <name type="scientific">Propionicimonas paludicola</name>
    <dbReference type="NCBI Taxonomy" id="185243"/>
    <lineage>
        <taxon>Bacteria</taxon>
        <taxon>Bacillati</taxon>
        <taxon>Actinomycetota</taxon>
        <taxon>Actinomycetes</taxon>
        <taxon>Propionibacteriales</taxon>
        <taxon>Nocardioidaceae</taxon>
        <taxon>Propionicimonas</taxon>
    </lineage>
</organism>
<dbReference type="PANTHER" id="PTHR11559">
    <property type="entry name" value="CARBOXYLESTERASE"/>
    <property type="match status" value="1"/>
</dbReference>
<keyword evidence="2 3" id="KW-0378">Hydrolase</keyword>
<dbReference type="EMBL" id="PDJC01000001">
    <property type="protein sequence ID" value="PFG17994.1"/>
    <property type="molecule type" value="Genomic_DNA"/>
</dbReference>